<organism evidence="2 3">
    <name type="scientific">Micromonospora mirobrigensis</name>
    <dbReference type="NCBI Taxonomy" id="262898"/>
    <lineage>
        <taxon>Bacteria</taxon>
        <taxon>Bacillati</taxon>
        <taxon>Actinomycetota</taxon>
        <taxon>Actinomycetes</taxon>
        <taxon>Micromonosporales</taxon>
        <taxon>Micromonosporaceae</taxon>
        <taxon>Micromonospora</taxon>
    </lineage>
</organism>
<dbReference type="RefSeq" id="WP_091614294.1">
    <property type="nucleotide sequence ID" value="NZ_FMCX01000010.1"/>
</dbReference>
<accession>A0A1C5AFL7</accession>
<name>A0A1C5AFL7_9ACTN</name>
<evidence type="ECO:0000313" key="3">
    <source>
        <dbReference type="Proteomes" id="UP000199504"/>
    </source>
</evidence>
<dbReference type="SUPFAM" id="SSF82171">
    <property type="entry name" value="DPP6 N-terminal domain-like"/>
    <property type="match status" value="1"/>
</dbReference>
<keyword evidence="1" id="KW-0812">Transmembrane</keyword>
<dbReference type="Proteomes" id="UP000199504">
    <property type="component" value="Unassembled WGS sequence"/>
</dbReference>
<sequence>MTDRLRTALREAAADVPAYDVHGRAVAAARRTRRRSVSAALAVVALVALVPMGLRAGDPTPTVAAGTQGALPDRVAAPVLGALHATDRPRLGPASVVFSGQAPRMVWHEEGSRVVAVGADSDRYRTFTVGYEARTGEDVVLSPDGRLVAHGSGGPDRPQIAVIDLVRGRSRQLATGVPDSVASIPVAWSPDGSRLVVRDTVPIDEQVTGHRSVLSLLPVAGGPRVELTVGQRPDDFARAVAFSPDGRRLAYQVGDPAPLSPATDPEPGGGKLQVSDLDGEVVASFPLPSSTWLAGKGAWTPDGRWLTVVVRQGGSWRLRLVDPVNGREVHQLDAASGRETGPARLPAVSGVTAIRLLGWTDGGAAMVVGYRPHPSALAAFDGPLDMDQRTSYGNVGTVRVLALEPGSTAPRTLMTAPDEVVAVDVADDVVHTGRVRRASPPTGTGPRFWMWTGVAGLAVVALLGVAGRRWRRHRQGW</sequence>
<dbReference type="EMBL" id="FMCX01000010">
    <property type="protein sequence ID" value="SCF44052.1"/>
    <property type="molecule type" value="Genomic_DNA"/>
</dbReference>
<dbReference type="InterPro" id="IPR011659">
    <property type="entry name" value="WD40"/>
</dbReference>
<feature type="transmembrane region" description="Helical" evidence="1">
    <location>
        <begin position="448"/>
        <end position="467"/>
    </location>
</feature>
<reference evidence="3" key="1">
    <citation type="submission" date="2016-06" db="EMBL/GenBank/DDBJ databases">
        <authorList>
            <person name="Varghese N."/>
            <person name="Submissions Spin"/>
        </authorList>
    </citation>
    <scope>NUCLEOTIDE SEQUENCE [LARGE SCALE GENOMIC DNA]</scope>
    <source>
        <strain evidence="3">DSM 44830</strain>
    </source>
</reference>
<proteinExistence type="predicted"/>
<keyword evidence="1" id="KW-0472">Membrane</keyword>
<dbReference type="Pfam" id="PF07676">
    <property type="entry name" value="PD40"/>
    <property type="match status" value="2"/>
</dbReference>
<gene>
    <name evidence="2" type="ORF">GA0070564_11016</name>
</gene>
<keyword evidence="1" id="KW-1133">Transmembrane helix</keyword>
<feature type="transmembrane region" description="Helical" evidence="1">
    <location>
        <begin position="37"/>
        <end position="54"/>
    </location>
</feature>
<dbReference type="AlphaFoldDB" id="A0A1C5AFL7"/>
<dbReference type="OrthoDB" id="3383117at2"/>
<dbReference type="Gene3D" id="2.120.10.30">
    <property type="entry name" value="TolB, C-terminal domain"/>
    <property type="match status" value="1"/>
</dbReference>
<dbReference type="InterPro" id="IPR011042">
    <property type="entry name" value="6-blade_b-propeller_TolB-like"/>
</dbReference>
<dbReference type="STRING" id="262898.GA0070564_11016"/>
<evidence type="ECO:0000256" key="1">
    <source>
        <dbReference type="SAM" id="Phobius"/>
    </source>
</evidence>
<evidence type="ECO:0000313" key="2">
    <source>
        <dbReference type="EMBL" id="SCF44052.1"/>
    </source>
</evidence>
<protein>
    <submittedName>
        <fullName evidence="2">WD40-like Beta Propeller Repeat</fullName>
    </submittedName>
</protein>
<keyword evidence="3" id="KW-1185">Reference proteome</keyword>